<feature type="domain" description="AGC-kinase C-terminal" evidence="17">
    <location>
        <begin position="881"/>
        <end position="951"/>
    </location>
</feature>
<dbReference type="InterPro" id="IPR011009">
    <property type="entry name" value="Kinase-like_dom_sf"/>
</dbReference>
<dbReference type="FunFam" id="1.10.510.10:FF:000210">
    <property type="entry name" value="Non-specific serine/threonine protein kinase"/>
    <property type="match status" value="1"/>
</dbReference>
<evidence type="ECO:0000256" key="13">
    <source>
        <dbReference type="SAM" id="MobiDB-lite"/>
    </source>
</evidence>
<dbReference type="SMART" id="SM00220">
    <property type="entry name" value="S_TKc"/>
    <property type="match status" value="1"/>
</dbReference>
<gene>
    <name evidence="18" type="ORF">BDA99DRAFT_86916</name>
</gene>
<keyword evidence="9 18" id="KW-0418">Kinase</keyword>
<feature type="region of interest" description="Disordered" evidence="13">
    <location>
        <begin position="572"/>
        <end position="591"/>
    </location>
</feature>
<evidence type="ECO:0000256" key="3">
    <source>
        <dbReference type="ARBA" id="ARBA00022527"/>
    </source>
</evidence>
<feature type="domain" description="C2" evidence="14">
    <location>
        <begin position="192"/>
        <end position="311"/>
    </location>
</feature>
<dbReference type="EMBL" id="JAIXMP010000016">
    <property type="protein sequence ID" value="KAI9260616.1"/>
    <property type="molecule type" value="Genomic_DNA"/>
</dbReference>
<dbReference type="Gene3D" id="3.30.60.20">
    <property type="match status" value="2"/>
</dbReference>
<evidence type="ECO:0000313" key="18">
    <source>
        <dbReference type="EMBL" id="KAI9260616.1"/>
    </source>
</evidence>
<dbReference type="InterPro" id="IPR008271">
    <property type="entry name" value="Ser/Thr_kinase_AS"/>
</dbReference>
<evidence type="ECO:0000256" key="9">
    <source>
        <dbReference type="ARBA" id="ARBA00022777"/>
    </source>
</evidence>
<evidence type="ECO:0000256" key="5">
    <source>
        <dbReference type="ARBA" id="ARBA00022679"/>
    </source>
</evidence>
<dbReference type="AlphaFoldDB" id="A0AAD5PER4"/>
<feature type="compositionally biased region" description="Low complexity" evidence="13">
    <location>
        <begin position="44"/>
        <end position="63"/>
    </location>
</feature>
<keyword evidence="11 12" id="KW-0067">ATP-binding</keyword>
<dbReference type="InterPro" id="IPR017441">
    <property type="entry name" value="Protein_kinase_ATP_BS"/>
</dbReference>
<evidence type="ECO:0000256" key="2">
    <source>
        <dbReference type="ARBA" id="ARBA00012429"/>
    </source>
</evidence>
<evidence type="ECO:0000259" key="14">
    <source>
        <dbReference type="PROSITE" id="PS50004"/>
    </source>
</evidence>
<reference evidence="18" key="1">
    <citation type="journal article" date="2022" name="IScience">
        <title>Evolution of zygomycete secretomes and the origins of terrestrial fungal ecologies.</title>
        <authorList>
            <person name="Chang Y."/>
            <person name="Wang Y."/>
            <person name="Mondo S."/>
            <person name="Ahrendt S."/>
            <person name="Andreopoulos W."/>
            <person name="Barry K."/>
            <person name="Beard J."/>
            <person name="Benny G.L."/>
            <person name="Blankenship S."/>
            <person name="Bonito G."/>
            <person name="Cuomo C."/>
            <person name="Desiro A."/>
            <person name="Gervers K.A."/>
            <person name="Hundley H."/>
            <person name="Kuo A."/>
            <person name="LaButti K."/>
            <person name="Lang B.F."/>
            <person name="Lipzen A."/>
            <person name="O'Donnell K."/>
            <person name="Pangilinan J."/>
            <person name="Reynolds N."/>
            <person name="Sandor L."/>
            <person name="Smith M.E."/>
            <person name="Tsang A."/>
            <person name="Grigoriev I.V."/>
            <person name="Stajich J.E."/>
            <person name="Spatafora J.W."/>
        </authorList>
    </citation>
    <scope>NUCLEOTIDE SEQUENCE</scope>
    <source>
        <strain evidence="18">RSA 2281</strain>
    </source>
</reference>
<protein>
    <recommendedName>
        <fullName evidence="2">protein kinase C</fullName>
        <ecNumber evidence="2">2.7.11.13</ecNumber>
    </recommendedName>
</protein>
<evidence type="ECO:0000256" key="11">
    <source>
        <dbReference type="ARBA" id="ARBA00022840"/>
    </source>
</evidence>
<dbReference type="CDD" id="cd20822">
    <property type="entry name" value="C1_ScPKC1-like_rpt1"/>
    <property type="match status" value="1"/>
</dbReference>
<sequence length="963" mass="108967">MSRILKDKTAKEQCETQIKESEKYVAYLHEELQQLNNNAGLTETGSSISGGSTGSSNSSSQQSLFKRMSVPVQSIPKITTRRASSIATPHFNHSDELRKRKDRRTSLDLLKADNPINRDRIALMLHELENKLRILQRTQAEIGKVSTTLTNTNTGRWNIDVHKKRVDRQEKIILLKKAIQKYRNLNIVDLHSIADLRSPVGKTTTLVPASGILRLKVLEARELTHAPSHTFPITQTYVTVKVSSQRELKTKMSRSDTWMDTFEMDVNKAAEIEIVIYDAAGERNLPIGMLWLRMIDIAEDLRQLKKKQNVYNNINGHDGNNNNTENGNASEETDSSYSDSSSSIVSTTDGFSEWFNVEPFGRLHLYLNFVRKEAKRTGPMNKLRRAGAFREREGQVRCVNGHEFVSGRFYQVMRCAVCRDFMVYMTYRCSACHMACHKDCCTRMAAICRSGEVSSLNDESEFKYNIPHRFVTISLIGTNWCSHCGLILPLGYRGAKKCTECGIICHPNCKGLIPDFCGITLDKAYEMWKQYKTTNDRRRSTQLDKIFVRLQMGGCSGTFAEGVQALMREESNDDKTTVGSDTQSPIATPTIHQHRPSSQVSIYRTSTPMHVNQRTSLEDFNFLAVLGRGNFGKVMLAENKYTCELYAIKALQKKAIIENDDLKSILAEKEVFMGANREKHPFLVGLHSTFMTASRVFFVMEYVPGGDLMLHIQGSRFSEPRSRFYCAEVLLALEHLHSRGVIYRDLKLDNVVLGIDGHIKLADYGLCKGGMKTDSDTTTTYCGTPEFMAPEILKDTKYTRAVDWWTLGVLLYEMLVGEAPFKADTESELFEAIINDELECPMFLSRDAQSICYALLQKDPLQRLGSGPQGPFEIRSHAFFRDVKWEDLVAKRIKAPFLPNIKSRADTSNFDQQFTSQFPVLTPVTSILSTAQQQNFDSFPYISEWALNDPSESANIPPMSAVP</sequence>
<dbReference type="PANTHER" id="PTHR24351">
    <property type="entry name" value="RIBOSOMAL PROTEIN S6 KINASE"/>
    <property type="match status" value="1"/>
</dbReference>
<accession>A0AAD5PER4</accession>
<dbReference type="GO" id="GO:0005524">
    <property type="term" value="F:ATP binding"/>
    <property type="evidence" value="ECO:0007669"/>
    <property type="project" value="UniProtKB-UniRule"/>
</dbReference>
<evidence type="ECO:0000313" key="19">
    <source>
        <dbReference type="Proteomes" id="UP001209540"/>
    </source>
</evidence>
<dbReference type="FunFam" id="3.30.200.20:FF:000103">
    <property type="entry name" value="Protein kinase C"/>
    <property type="match status" value="1"/>
</dbReference>
<evidence type="ECO:0000256" key="1">
    <source>
        <dbReference type="ARBA" id="ARBA00005490"/>
    </source>
</evidence>
<evidence type="ECO:0000256" key="8">
    <source>
        <dbReference type="ARBA" id="ARBA00022771"/>
    </source>
</evidence>
<evidence type="ECO:0000259" key="15">
    <source>
        <dbReference type="PROSITE" id="PS50011"/>
    </source>
</evidence>
<feature type="compositionally biased region" description="Polar residues" evidence="13">
    <location>
        <begin position="577"/>
        <end position="591"/>
    </location>
</feature>
<evidence type="ECO:0000256" key="4">
    <source>
        <dbReference type="ARBA" id="ARBA00022553"/>
    </source>
</evidence>
<keyword evidence="7 12" id="KW-0547">Nucleotide-binding</keyword>
<dbReference type="SUPFAM" id="SSF56112">
    <property type="entry name" value="Protein kinase-like (PK-like)"/>
    <property type="match status" value="1"/>
</dbReference>
<dbReference type="GO" id="GO:0008270">
    <property type="term" value="F:zinc ion binding"/>
    <property type="evidence" value="ECO:0007669"/>
    <property type="project" value="UniProtKB-KW"/>
</dbReference>
<reference evidence="18" key="2">
    <citation type="submission" date="2023-02" db="EMBL/GenBank/DDBJ databases">
        <authorList>
            <consortium name="DOE Joint Genome Institute"/>
            <person name="Mondo S.J."/>
            <person name="Chang Y."/>
            <person name="Wang Y."/>
            <person name="Ahrendt S."/>
            <person name="Andreopoulos W."/>
            <person name="Barry K."/>
            <person name="Beard J."/>
            <person name="Benny G.L."/>
            <person name="Blankenship S."/>
            <person name="Bonito G."/>
            <person name="Cuomo C."/>
            <person name="Desiro A."/>
            <person name="Gervers K.A."/>
            <person name="Hundley H."/>
            <person name="Kuo A."/>
            <person name="LaButti K."/>
            <person name="Lang B.F."/>
            <person name="Lipzen A."/>
            <person name="O'Donnell K."/>
            <person name="Pangilinan J."/>
            <person name="Reynolds N."/>
            <person name="Sandor L."/>
            <person name="Smith M.W."/>
            <person name="Tsang A."/>
            <person name="Grigoriev I.V."/>
            <person name="Stajich J.E."/>
            <person name="Spatafora J.W."/>
        </authorList>
    </citation>
    <scope>NUCLEOTIDE SEQUENCE</scope>
    <source>
        <strain evidence="18">RSA 2281</strain>
    </source>
</reference>
<keyword evidence="19" id="KW-1185">Reference proteome</keyword>
<feature type="binding site" evidence="12">
    <location>
        <position position="649"/>
    </location>
    <ligand>
        <name>ATP</name>
        <dbReference type="ChEBI" id="CHEBI:30616"/>
    </ligand>
</feature>
<dbReference type="Pfam" id="PF00130">
    <property type="entry name" value="C1_1"/>
    <property type="match status" value="2"/>
</dbReference>
<dbReference type="Pfam" id="PF00433">
    <property type="entry name" value="Pkinase_C"/>
    <property type="match status" value="1"/>
</dbReference>
<dbReference type="PROSITE" id="PS00108">
    <property type="entry name" value="PROTEIN_KINASE_ST"/>
    <property type="match status" value="1"/>
</dbReference>
<dbReference type="Gene3D" id="3.30.200.20">
    <property type="entry name" value="Phosphorylase Kinase, domain 1"/>
    <property type="match status" value="1"/>
</dbReference>
<dbReference type="PROSITE" id="PS50081">
    <property type="entry name" value="ZF_DAG_PE_2"/>
    <property type="match status" value="2"/>
</dbReference>
<dbReference type="EC" id="2.7.11.13" evidence="2"/>
<evidence type="ECO:0000259" key="16">
    <source>
        <dbReference type="PROSITE" id="PS50081"/>
    </source>
</evidence>
<keyword evidence="3" id="KW-0723">Serine/threonine-protein kinase</keyword>
<dbReference type="SMART" id="SM00239">
    <property type="entry name" value="C2"/>
    <property type="match status" value="1"/>
</dbReference>
<evidence type="ECO:0000256" key="10">
    <source>
        <dbReference type="ARBA" id="ARBA00022833"/>
    </source>
</evidence>
<dbReference type="Gene3D" id="1.10.510.10">
    <property type="entry name" value="Transferase(Phosphotransferase) domain 1"/>
    <property type="match status" value="1"/>
</dbReference>
<dbReference type="SMART" id="SM00133">
    <property type="entry name" value="S_TK_X"/>
    <property type="match status" value="1"/>
</dbReference>
<keyword evidence="8" id="KW-0863">Zinc-finger</keyword>
<evidence type="ECO:0000259" key="17">
    <source>
        <dbReference type="PROSITE" id="PS51285"/>
    </source>
</evidence>
<dbReference type="CDD" id="cd20823">
    <property type="entry name" value="C1_ScPKC1-like_rpt2"/>
    <property type="match status" value="1"/>
</dbReference>
<comment type="similarity">
    <text evidence="1">Belongs to the protein kinase superfamily. AGC Ser/Thr protein kinase family. PKC subfamily.</text>
</comment>
<name>A0AAD5PER4_9FUNG</name>
<keyword evidence="4" id="KW-0597">Phosphoprotein</keyword>
<dbReference type="PROSITE" id="PS50004">
    <property type="entry name" value="C2"/>
    <property type="match status" value="1"/>
</dbReference>
<dbReference type="SUPFAM" id="SSF49562">
    <property type="entry name" value="C2 domain (Calcium/lipid-binding domain, CaLB)"/>
    <property type="match status" value="1"/>
</dbReference>
<evidence type="ECO:0000256" key="7">
    <source>
        <dbReference type="ARBA" id="ARBA00022741"/>
    </source>
</evidence>
<feature type="domain" description="Protein kinase" evidence="15">
    <location>
        <begin position="620"/>
        <end position="880"/>
    </location>
</feature>
<dbReference type="Proteomes" id="UP001209540">
    <property type="component" value="Unassembled WGS sequence"/>
</dbReference>
<dbReference type="PROSITE" id="PS50011">
    <property type="entry name" value="PROTEIN_KINASE_DOM"/>
    <property type="match status" value="1"/>
</dbReference>
<feature type="region of interest" description="Disordered" evidence="13">
    <location>
        <begin position="312"/>
        <end position="341"/>
    </location>
</feature>
<evidence type="ECO:0000256" key="6">
    <source>
        <dbReference type="ARBA" id="ARBA00022723"/>
    </source>
</evidence>
<dbReference type="InterPro" id="IPR002219">
    <property type="entry name" value="PKC_DAG/PE"/>
</dbReference>
<proteinExistence type="inferred from homology"/>
<dbReference type="PROSITE" id="PS00479">
    <property type="entry name" value="ZF_DAG_PE_1"/>
    <property type="match status" value="1"/>
</dbReference>
<keyword evidence="10" id="KW-0862">Zinc</keyword>
<dbReference type="Pfam" id="PF00069">
    <property type="entry name" value="Pkinase"/>
    <property type="match status" value="1"/>
</dbReference>
<keyword evidence="5" id="KW-0808">Transferase</keyword>
<dbReference type="PROSITE" id="PS00107">
    <property type="entry name" value="PROTEIN_KINASE_ATP"/>
    <property type="match status" value="1"/>
</dbReference>
<feature type="domain" description="Phorbol-ester/DAG-type" evidence="16">
    <location>
        <begin position="401"/>
        <end position="448"/>
    </location>
</feature>
<comment type="caution">
    <text evidence="18">The sequence shown here is derived from an EMBL/GenBank/DDBJ whole genome shotgun (WGS) entry which is preliminary data.</text>
</comment>
<dbReference type="InterPro" id="IPR000008">
    <property type="entry name" value="C2_dom"/>
</dbReference>
<organism evidence="18 19">
    <name type="scientific">Phascolomyces articulosus</name>
    <dbReference type="NCBI Taxonomy" id="60185"/>
    <lineage>
        <taxon>Eukaryota</taxon>
        <taxon>Fungi</taxon>
        <taxon>Fungi incertae sedis</taxon>
        <taxon>Mucoromycota</taxon>
        <taxon>Mucoromycotina</taxon>
        <taxon>Mucoromycetes</taxon>
        <taxon>Mucorales</taxon>
        <taxon>Lichtheimiaceae</taxon>
        <taxon>Phascolomyces</taxon>
    </lineage>
</organism>
<evidence type="ECO:0000256" key="12">
    <source>
        <dbReference type="PROSITE-ProRule" id="PRU10141"/>
    </source>
</evidence>
<dbReference type="InterPro" id="IPR046349">
    <property type="entry name" value="C1-like_sf"/>
</dbReference>
<dbReference type="InterPro" id="IPR000961">
    <property type="entry name" value="AGC-kinase_C"/>
</dbReference>
<dbReference type="InterPro" id="IPR000719">
    <property type="entry name" value="Prot_kinase_dom"/>
</dbReference>
<keyword evidence="6" id="KW-0479">Metal-binding</keyword>
<dbReference type="InterPro" id="IPR017892">
    <property type="entry name" value="Pkinase_C"/>
</dbReference>
<feature type="domain" description="Phorbol-ester/DAG-type" evidence="16">
    <location>
        <begin position="467"/>
        <end position="517"/>
    </location>
</feature>
<feature type="region of interest" description="Disordered" evidence="13">
    <location>
        <begin position="40"/>
        <end position="70"/>
    </location>
</feature>
<dbReference type="Gene3D" id="2.60.40.150">
    <property type="entry name" value="C2 domain"/>
    <property type="match status" value="1"/>
</dbReference>
<dbReference type="GO" id="GO:0004697">
    <property type="term" value="F:diacylglycerol-dependent serine/threonine kinase activity"/>
    <property type="evidence" value="ECO:0007669"/>
    <property type="project" value="UniProtKB-EC"/>
</dbReference>
<dbReference type="SMART" id="SM00109">
    <property type="entry name" value="C1"/>
    <property type="match status" value="2"/>
</dbReference>
<dbReference type="PROSITE" id="PS51285">
    <property type="entry name" value="AGC_KINASE_CTER"/>
    <property type="match status" value="1"/>
</dbReference>
<dbReference type="SUPFAM" id="SSF57889">
    <property type="entry name" value="Cysteine-rich domain"/>
    <property type="match status" value="2"/>
</dbReference>
<dbReference type="InterPro" id="IPR035892">
    <property type="entry name" value="C2_domain_sf"/>
</dbReference>